<sequence>MRNDKHGLYKMLEDGYEGCGGFLDGSYLTQHPREDAGKYGMRRELAYYLNYLAPCVNAHVAPIFKTLAVRDWSGAGSELWETFSKDVDFLGTSIQNLMKQAACSAKLQGVAYIVMDKAQGDAEDMRVADLEADRNNLPYAFVVNLNAVKEICQDKLGRITKFVFVEPDAYQEQTMATRTLTAEGWELIDSKGKHSGTWNLGRVPVVPLVSKVRNSHNPFPPSEFLSIAKTNLAIYNMCSWLADILVNQTFSVLCYPSSDPDSINIGTNNALGYPPESSHAPAFIAPPDGPATVLAAQIATLQQEIYRMAVVVNVTGSSKQQSGQAKAWDYEATNQILSDFADLVEAAEENLARLFSIWTGVQLEYSVNYPNDFKISEVEQELANAEIAKGLNFGDEFNMEVFKRVLTSYLPELKADDFDALVKTYEEHLEQEKLDYSHAFGDNGGGDDDDDGQAGAAD</sequence>
<feature type="region of interest" description="Disordered" evidence="1">
    <location>
        <begin position="436"/>
        <end position="458"/>
    </location>
</feature>
<protein>
    <submittedName>
        <fullName evidence="2">Portal protein</fullName>
    </submittedName>
</protein>
<name>A0A8S5SXS6_9CAUD</name>
<dbReference type="EMBL" id="BK032699">
    <property type="protein sequence ID" value="DAF55750.1"/>
    <property type="molecule type" value="Genomic_DNA"/>
</dbReference>
<organism evidence="2">
    <name type="scientific">Siphoviridae sp. ct8wU2</name>
    <dbReference type="NCBI Taxonomy" id="2827791"/>
    <lineage>
        <taxon>Viruses</taxon>
        <taxon>Duplodnaviria</taxon>
        <taxon>Heunggongvirae</taxon>
        <taxon>Uroviricota</taxon>
        <taxon>Caudoviricetes</taxon>
    </lineage>
</organism>
<evidence type="ECO:0000313" key="2">
    <source>
        <dbReference type="EMBL" id="DAF55750.1"/>
    </source>
</evidence>
<reference evidence="2" key="1">
    <citation type="journal article" date="2021" name="Proc. Natl. Acad. Sci. U.S.A.">
        <title>A Catalog of Tens of Thousands of Viruses from Human Metagenomes Reveals Hidden Associations with Chronic Diseases.</title>
        <authorList>
            <person name="Tisza M.J."/>
            <person name="Buck C.B."/>
        </authorList>
    </citation>
    <scope>NUCLEOTIDE SEQUENCE</scope>
    <source>
        <strain evidence="2">Ct8wU2</strain>
    </source>
</reference>
<accession>A0A8S5SXS6</accession>
<proteinExistence type="predicted"/>
<evidence type="ECO:0000256" key="1">
    <source>
        <dbReference type="SAM" id="MobiDB-lite"/>
    </source>
</evidence>